<gene>
    <name evidence="2" type="ORF">I0C86_12060</name>
</gene>
<dbReference type="Pfam" id="PF00583">
    <property type="entry name" value="Acetyltransf_1"/>
    <property type="match status" value="1"/>
</dbReference>
<evidence type="ECO:0000313" key="2">
    <source>
        <dbReference type="EMBL" id="MBF9129688.1"/>
    </source>
</evidence>
<accession>A0ABS0GU20</accession>
<proteinExistence type="predicted"/>
<feature type="domain" description="N-acetyltransferase" evidence="1">
    <location>
        <begin position="7"/>
        <end position="180"/>
    </location>
</feature>
<dbReference type="InterPro" id="IPR000182">
    <property type="entry name" value="GNAT_dom"/>
</dbReference>
<keyword evidence="3" id="KW-1185">Reference proteome</keyword>
<evidence type="ECO:0000259" key="1">
    <source>
        <dbReference type="PROSITE" id="PS51186"/>
    </source>
</evidence>
<name>A0ABS0GU20_9ACTN</name>
<organism evidence="2 3">
    <name type="scientific">Plantactinospora alkalitolerans</name>
    <dbReference type="NCBI Taxonomy" id="2789879"/>
    <lineage>
        <taxon>Bacteria</taxon>
        <taxon>Bacillati</taxon>
        <taxon>Actinomycetota</taxon>
        <taxon>Actinomycetes</taxon>
        <taxon>Micromonosporales</taxon>
        <taxon>Micromonosporaceae</taxon>
        <taxon>Plantactinospora</taxon>
    </lineage>
</organism>
<dbReference type="RefSeq" id="WP_196201316.1">
    <property type="nucleotide sequence ID" value="NZ_JADPUN010000129.1"/>
</dbReference>
<dbReference type="InterPro" id="IPR016181">
    <property type="entry name" value="Acyl_CoA_acyltransferase"/>
</dbReference>
<protein>
    <submittedName>
        <fullName evidence="2">GNAT family N-acetyltransferase</fullName>
    </submittedName>
</protein>
<dbReference type="PROSITE" id="PS51186">
    <property type="entry name" value="GNAT"/>
    <property type="match status" value="1"/>
</dbReference>
<evidence type="ECO:0000313" key="3">
    <source>
        <dbReference type="Proteomes" id="UP000638560"/>
    </source>
</evidence>
<dbReference type="Proteomes" id="UP000638560">
    <property type="component" value="Unassembled WGS sequence"/>
</dbReference>
<dbReference type="EMBL" id="JADPUN010000129">
    <property type="protein sequence ID" value="MBF9129688.1"/>
    <property type="molecule type" value="Genomic_DNA"/>
</dbReference>
<dbReference type="Gene3D" id="3.40.630.30">
    <property type="match status" value="1"/>
</dbReference>
<comment type="caution">
    <text evidence="2">The sequence shown here is derived from an EMBL/GenBank/DDBJ whole genome shotgun (WGS) entry which is preliminary data.</text>
</comment>
<reference evidence="2 3" key="1">
    <citation type="submission" date="2020-11" db="EMBL/GenBank/DDBJ databases">
        <title>A novel isolate from a Black sea contaminated sediment with potential to produce alkanes: Plantactinospora alkalitolerans sp. nov.</title>
        <authorList>
            <person name="Carro L."/>
            <person name="Veyisoglu A."/>
            <person name="Guven K."/>
            <person name="Schumann P."/>
            <person name="Klenk H.-P."/>
            <person name="Sahin N."/>
        </authorList>
    </citation>
    <scope>NUCLEOTIDE SEQUENCE [LARGE SCALE GENOMIC DNA]</scope>
    <source>
        <strain evidence="2 3">S1510</strain>
    </source>
</reference>
<sequence length="182" mass="20935">MTASTPTTVERLESADLHRHRDELLAVYTEVYEEQLETPFFSVPRYWDRLVAYASRDGFSAVAGRIEDQLIGYALGYALPQGSRWWSGLRDDVEPALLTEDGRRTFALNEIMVREAFRRRGYAKLLHDALLAGRPEERATLLVLPDNIPARSAYRLWGWYKLGRLQPFNDAPVYDAMVLDLK</sequence>
<dbReference type="SUPFAM" id="SSF55729">
    <property type="entry name" value="Acyl-CoA N-acyltransferases (Nat)"/>
    <property type="match status" value="1"/>
</dbReference>